<dbReference type="EMBL" id="FOUE01000003">
    <property type="protein sequence ID" value="SFM40052.1"/>
    <property type="molecule type" value="Genomic_DNA"/>
</dbReference>
<feature type="region of interest" description="Disordered" evidence="2">
    <location>
        <begin position="141"/>
        <end position="160"/>
    </location>
</feature>
<dbReference type="Gene3D" id="3.40.50.2020">
    <property type="match status" value="1"/>
</dbReference>
<dbReference type="STRING" id="488535.SAMN04487963_2418"/>
<sequence>MIKGLLSLSTQIKRKVNSKLQVHQTCVACLAAGNHAGLCPQCQQQLAENIHRCRQCALPLTPPIAPIAAPPKAHGRHPESLLCGTCQSDPPSFTGVVAPWVYQFPLNRMIGHYKYRRQLAFGHPLINLFGDHLASHLESSPEHRPDLLIPSPMHKKRRRQRGFNQADDIAEQLSKRLGIPWSSTTLERVRVAPRQSGLNRRQRMDNLKGVVRVNRRLPAKVAIIDDVMTTGATARILARELRSAGASDIQIWVLARTPN</sequence>
<dbReference type="Proteomes" id="UP000198519">
    <property type="component" value="Unassembled WGS sequence"/>
</dbReference>
<evidence type="ECO:0000256" key="2">
    <source>
        <dbReference type="SAM" id="MobiDB-lite"/>
    </source>
</evidence>
<dbReference type="CDD" id="cd06223">
    <property type="entry name" value="PRTases_typeI"/>
    <property type="match status" value="1"/>
</dbReference>
<dbReference type="InterPro" id="IPR000836">
    <property type="entry name" value="PRTase_dom"/>
</dbReference>
<protein>
    <submittedName>
        <fullName evidence="3">ComF family protein</fullName>
    </submittedName>
</protein>
<keyword evidence="4" id="KW-1185">Reference proteome</keyword>
<evidence type="ECO:0000313" key="4">
    <source>
        <dbReference type="Proteomes" id="UP000198519"/>
    </source>
</evidence>
<dbReference type="PANTHER" id="PTHR47505:SF1">
    <property type="entry name" value="DNA UTILIZATION PROTEIN YHGH"/>
    <property type="match status" value="1"/>
</dbReference>
<evidence type="ECO:0000313" key="3">
    <source>
        <dbReference type="EMBL" id="SFM40052.1"/>
    </source>
</evidence>
<gene>
    <name evidence="3" type="ORF">SAMN04487963_2418</name>
</gene>
<comment type="similarity">
    <text evidence="1">Belongs to the ComF/GntX family.</text>
</comment>
<dbReference type="InterPro" id="IPR051910">
    <property type="entry name" value="ComF/GntX_DNA_util-trans"/>
</dbReference>
<organism evidence="3 4">
    <name type="scientific">Marinobacter zhejiangensis</name>
    <dbReference type="NCBI Taxonomy" id="488535"/>
    <lineage>
        <taxon>Bacteria</taxon>
        <taxon>Pseudomonadati</taxon>
        <taxon>Pseudomonadota</taxon>
        <taxon>Gammaproteobacteria</taxon>
        <taxon>Pseudomonadales</taxon>
        <taxon>Marinobacteraceae</taxon>
        <taxon>Marinobacter</taxon>
    </lineage>
</organism>
<dbReference type="InterPro" id="IPR029057">
    <property type="entry name" value="PRTase-like"/>
</dbReference>
<dbReference type="OrthoDB" id="9793412at2"/>
<proteinExistence type="inferred from homology"/>
<accession>A0A1I4QIV9</accession>
<dbReference type="PANTHER" id="PTHR47505">
    <property type="entry name" value="DNA UTILIZATION PROTEIN YHGH"/>
    <property type="match status" value="1"/>
</dbReference>
<dbReference type="AlphaFoldDB" id="A0A1I4QIV9"/>
<reference evidence="4" key="1">
    <citation type="submission" date="2016-10" db="EMBL/GenBank/DDBJ databases">
        <authorList>
            <person name="Varghese N."/>
            <person name="Submissions S."/>
        </authorList>
    </citation>
    <scope>NUCLEOTIDE SEQUENCE [LARGE SCALE GENOMIC DNA]</scope>
    <source>
        <strain evidence="4">CGMCC 1.7061</strain>
    </source>
</reference>
<evidence type="ECO:0000256" key="1">
    <source>
        <dbReference type="ARBA" id="ARBA00008007"/>
    </source>
</evidence>
<name>A0A1I4QIV9_9GAMM</name>
<dbReference type="SUPFAM" id="SSF53271">
    <property type="entry name" value="PRTase-like"/>
    <property type="match status" value="1"/>
</dbReference>